<keyword evidence="6" id="KW-1185">Reference proteome</keyword>
<dbReference type="Gene3D" id="3.40.50.2000">
    <property type="entry name" value="Glycogen Phosphorylase B"/>
    <property type="match status" value="2"/>
</dbReference>
<dbReference type="InterPro" id="IPR028098">
    <property type="entry name" value="Glyco_trans_4-like_N"/>
</dbReference>
<organism evidence="5 6">
    <name type="scientific">Actinoplanes philippinensis</name>
    <dbReference type="NCBI Taxonomy" id="35752"/>
    <lineage>
        <taxon>Bacteria</taxon>
        <taxon>Bacillati</taxon>
        <taxon>Actinomycetota</taxon>
        <taxon>Actinomycetes</taxon>
        <taxon>Micromonosporales</taxon>
        <taxon>Micromonosporaceae</taxon>
        <taxon>Actinoplanes</taxon>
    </lineage>
</organism>
<keyword evidence="1" id="KW-0328">Glycosyltransferase</keyword>
<accession>A0A1I2GWQ6</accession>
<dbReference type="Proteomes" id="UP000199645">
    <property type="component" value="Unassembled WGS sequence"/>
</dbReference>
<feature type="domain" description="Glycosyl transferase family 1" evidence="3">
    <location>
        <begin position="213"/>
        <end position="369"/>
    </location>
</feature>
<dbReference type="EMBL" id="FONV01000007">
    <property type="protein sequence ID" value="SFF21056.1"/>
    <property type="molecule type" value="Genomic_DNA"/>
</dbReference>
<evidence type="ECO:0000256" key="2">
    <source>
        <dbReference type="ARBA" id="ARBA00022679"/>
    </source>
</evidence>
<protein>
    <submittedName>
        <fullName evidence="5">Glycosyltransferase involved in cell wall bisynthesis</fullName>
    </submittedName>
</protein>
<dbReference type="InterPro" id="IPR001296">
    <property type="entry name" value="Glyco_trans_1"/>
</dbReference>
<evidence type="ECO:0000256" key="1">
    <source>
        <dbReference type="ARBA" id="ARBA00022676"/>
    </source>
</evidence>
<dbReference type="GO" id="GO:0016757">
    <property type="term" value="F:glycosyltransferase activity"/>
    <property type="evidence" value="ECO:0007669"/>
    <property type="project" value="UniProtKB-KW"/>
</dbReference>
<reference evidence="5 6" key="1">
    <citation type="submission" date="2016-10" db="EMBL/GenBank/DDBJ databases">
        <authorList>
            <person name="de Groot N.N."/>
        </authorList>
    </citation>
    <scope>NUCLEOTIDE SEQUENCE [LARGE SCALE GENOMIC DNA]</scope>
    <source>
        <strain evidence="5 6">DSM 43019</strain>
    </source>
</reference>
<dbReference type="AlphaFoldDB" id="A0A1I2GWQ6"/>
<gene>
    <name evidence="5" type="ORF">SAMN05421541_107188</name>
</gene>
<keyword evidence="2 5" id="KW-0808">Transferase</keyword>
<feature type="domain" description="Glycosyltransferase subfamily 4-like N-terminal" evidence="4">
    <location>
        <begin position="29"/>
        <end position="193"/>
    </location>
</feature>
<sequence>MSGVNGGIDQHRDRLRVGMVVCSEYESDARVRRQAEALAARGDEVTVFALGGRGRPDEEIIDGVHVVHAPTSKYRGDSVRAYLSLYGGFTAHAAGWLARRPRSFDLVQAHSVPEAIIFAAAVQGILRVPLLLDVHDLSPQLFASKFAGHPLLPRLLNGSVRASFGFATEVLTVHEPYAETIRQMTSRPVSVVMNAPDDRYFQPRPFRPWDPAGEVVFGYHGLIAPRHGLSNVAEALSRLRAEVPGARLLVMGNGDGLAPLREDVTRLGLTDVVELPERSLPVPEVVGRLEGVHIGLVPSKLDPWTSAVLPTKLLEYATLGIPAISFRNPVIDSVFTAEEVMFADPATPDTLYEAMLAVVRDVEGARRRAAAASTVVEGIAWQRQKEVYLDLIDRMTSRRKPHVPRQRGALAADRE</sequence>
<evidence type="ECO:0000313" key="6">
    <source>
        <dbReference type="Proteomes" id="UP000199645"/>
    </source>
</evidence>
<evidence type="ECO:0000259" key="4">
    <source>
        <dbReference type="Pfam" id="PF13579"/>
    </source>
</evidence>
<dbReference type="PANTHER" id="PTHR12526:SF600">
    <property type="entry name" value="GLYCOSYL TRANSFERASE GROUP 1"/>
    <property type="match status" value="1"/>
</dbReference>
<dbReference type="Pfam" id="PF13579">
    <property type="entry name" value="Glyco_trans_4_4"/>
    <property type="match status" value="1"/>
</dbReference>
<dbReference type="Pfam" id="PF00534">
    <property type="entry name" value="Glycos_transf_1"/>
    <property type="match status" value="1"/>
</dbReference>
<dbReference type="SUPFAM" id="SSF53756">
    <property type="entry name" value="UDP-Glycosyltransferase/glycogen phosphorylase"/>
    <property type="match status" value="1"/>
</dbReference>
<name>A0A1I2GWQ6_9ACTN</name>
<evidence type="ECO:0000313" key="5">
    <source>
        <dbReference type="EMBL" id="SFF21056.1"/>
    </source>
</evidence>
<proteinExistence type="predicted"/>
<dbReference type="PANTHER" id="PTHR12526">
    <property type="entry name" value="GLYCOSYLTRANSFERASE"/>
    <property type="match status" value="1"/>
</dbReference>
<dbReference type="STRING" id="35752.SAMN05421541_107188"/>
<evidence type="ECO:0000259" key="3">
    <source>
        <dbReference type="Pfam" id="PF00534"/>
    </source>
</evidence>